<evidence type="ECO:0000256" key="10">
    <source>
        <dbReference type="SAM" id="Phobius"/>
    </source>
</evidence>
<dbReference type="PROSITE" id="PS50929">
    <property type="entry name" value="ABC_TM1F"/>
    <property type="match status" value="1"/>
</dbReference>
<reference evidence="13 14" key="1">
    <citation type="journal article" date="2013" name="ISME J.">
        <title>A metabolic model for members of the genus Tetrasphaera involved in enhanced biological phosphorus removal.</title>
        <authorList>
            <person name="Kristiansen R."/>
            <person name="Nguyen H.T.T."/>
            <person name="Saunders A.M."/>
            <person name="Nielsen J.L."/>
            <person name="Wimmer R."/>
            <person name="Le V.Q."/>
            <person name="McIlroy S.J."/>
            <person name="Petrovski S."/>
            <person name="Seviour R.J."/>
            <person name="Calteau A."/>
            <person name="Nielsen K.L."/>
            <person name="Nielsen P.H."/>
        </authorList>
    </citation>
    <scope>NUCLEOTIDE SEQUENCE [LARGE SCALE GENOMIC DNA]</scope>
    <source>
        <strain evidence="13 14">T1-X7</strain>
    </source>
</reference>
<dbReference type="Pfam" id="PF00005">
    <property type="entry name" value="ABC_tran"/>
    <property type="match status" value="1"/>
</dbReference>
<dbReference type="GO" id="GO:0034040">
    <property type="term" value="F:ATPase-coupled lipid transmembrane transporter activity"/>
    <property type="evidence" value="ECO:0007669"/>
    <property type="project" value="TreeGrafter"/>
</dbReference>
<comment type="caution">
    <text evidence="13">The sequence shown here is derived from an EMBL/GenBank/DDBJ whole genome shotgun (WGS) entry which is preliminary data.</text>
</comment>
<dbReference type="STRING" id="1194083.BN12_150024"/>
<evidence type="ECO:0000256" key="1">
    <source>
        <dbReference type="ARBA" id="ARBA00004651"/>
    </source>
</evidence>
<keyword evidence="8 10" id="KW-1133">Transmembrane helix</keyword>
<feature type="transmembrane region" description="Helical" evidence="10">
    <location>
        <begin position="66"/>
        <end position="87"/>
    </location>
</feature>
<keyword evidence="6" id="KW-0547">Nucleotide-binding</keyword>
<evidence type="ECO:0000256" key="6">
    <source>
        <dbReference type="ARBA" id="ARBA00022741"/>
    </source>
</evidence>
<dbReference type="InterPro" id="IPR011527">
    <property type="entry name" value="ABC1_TM_dom"/>
</dbReference>
<keyword evidence="7 13" id="KW-0067">ATP-binding</keyword>
<keyword evidence="5 10" id="KW-0812">Transmembrane</keyword>
<feature type="domain" description="ABC transmembrane type-1" evidence="12">
    <location>
        <begin position="31"/>
        <end position="313"/>
    </location>
</feature>
<gene>
    <name evidence="13" type="ORF">BN12_150024</name>
</gene>
<keyword evidence="2" id="KW-0813">Transport</keyword>
<evidence type="ECO:0000256" key="2">
    <source>
        <dbReference type="ARBA" id="ARBA00022448"/>
    </source>
</evidence>
<dbReference type="SMART" id="SM00382">
    <property type="entry name" value="AAA"/>
    <property type="match status" value="1"/>
</dbReference>
<dbReference type="EMBL" id="CAJB01000057">
    <property type="protein sequence ID" value="CCH76850.1"/>
    <property type="molecule type" value="Genomic_DNA"/>
</dbReference>
<proteinExistence type="predicted"/>
<name>A0A077LY32_9MICO</name>
<dbReference type="PANTHER" id="PTHR24221:SF654">
    <property type="entry name" value="ATP-BINDING CASSETTE SUB-FAMILY B MEMBER 6"/>
    <property type="match status" value="1"/>
</dbReference>
<evidence type="ECO:0000256" key="5">
    <source>
        <dbReference type="ARBA" id="ARBA00022692"/>
    </source>
</evidence>
<evidence type="ECO:0000259" key="12">
    <source>
        <dbReference type="PROSITE" id="PS50929"/>
    </source>
</evidence>
<evidence type="ECO:0000256" key="4">
    <source>
        <dbReference type="ARBA" id="ARBA00022519"/>
    </source>
</evidence>
<keyword evidence="9 10" id="KW-0472">Membrane</keyword>
<dbReference type="InterPro" id="IPR036640">
    <property type="entry name" value="ABC1_TM_sf"/>
</dbReference>
<protein>
    <submittedName>
        <fullName evidence="13">ABC transporter, permease/ATP-binding protein</fullName>
    </submittedName>
</protein>
<evidence type="ECO:0000259" key="11">
    <source>
        <dbReference type="PROSITE" id="PS50893"/>
    </source>
</evidence>
<dbReference type="Pfam" id="PF00664">
    <property type="entry name" value="ABC_membrane"/>
    <property type="match status" value="1"/>
</dbReference>
<dbReference type="AlphaFoldDB" id="A0A077LY32"/>
<dbReference type="OrthoDB" id="9806127at2"/>
<dbReference type="SUPFAM" id="SSF52540">
    <property type="entry name" value="P-loop containing nucleoside triphosphate hydrolases"/>
    <property type="match status" value="1"/>
</dbReference>
<dbReference type="InterPro" id="IPR003593">
    <property type="entry name" value="AAA+_ATPase"/>
</dbReference>
<dbReference type="GO" id="GO:0005524">
    <property type="term" value="F:ATP binding"/>
    <property type="evidence" value="ECO:0007669"/>
    <property type="project" value="UniProtKB-KW"/>
</dbReference>
<dbReference type="SUPFAM" id="SSF90123">
    <property type="entry name" value="ABC transporter transmembrane region"/>
    <property type="match status" value="1"/>
</dbReference>
<keyword evidence="14" id="KW-1185">Reference proteome</keyword>
<evidence type="ECO:0000313" key="13">
    <source>
        <dbReference type="EMBL" id="CCH76850.1"/>
    </source>
</evidence>
<evidence type="ECO:0000313" key="14">
    <source>
        <dbReference type="Proteomes" id="UP000035721"/>
    </source>
</evidence>
<dbReference type="FunFam" id="3.40.50.300:FF:001001">
    <property type="entry name" value="Multidrug ABC transporter ATP-binding protein"/>
    <property type="match status" value="1"/>
</dbReference>
<organism evidence="13 14">
    <name type="scientific">Nostocoides japonicum T1-X7</name>
    <dbReference type="NCBI Taxonomy" id="1194083"/>
    <lineage>
        <taxon>Bacteria</taxon>
        <taxon>Bacillati</taxon>
        <taxon>Actinomycetota</taxon>
        <taxon>Actinomycetes</taxon>
        <taxon>Micrococcales</taxon>
        <taxon>Intrasporangiaceae</taxon>
        <taxon>Nostocoides</taxon>
    </lineage>
</organism>
<dbReference type="InterPro" id="IPR027417">
    <property type="entry name" value="P-loop_NTPase"/>
</dbReference>
<feature type="domain" description="ABC transporter" evidence="11">
    <location>
        <begin position="357"/>
        <end position="589"/>
    </location>
</feature>
<dbReference type="Gene3D" id="1.20.1560.10">
    <property type="entry name" value="ABC transporter type 1, transmembrane domain"/>
    <property type="match status" value="1"/>
</dbReference>
<evidence type="ECO:0000256" key="7">
    <source>
        <dbReference type="ARBA" id="ARBA00022840"/>
    </source>
</evidence>
<dbReference type="RefSeq" id="WP_048550090.1">
    <property type="nucleotide sequence ID" value="NZ_HF570958.1"/>
</dbReference>
<dbReference type="Gene3D" id="3.40.50.300">
    <property type="entry name" value="P-loop containing nucleotide triphosphate hydrolases"/>
    <property type="match status" value="1"/>
</dbReference>
<keyword evidence="4" id="KW-0997">Cell inner membrane</keyword>
<feature type="transmembrane region" description="Helical" evidence="10">
    <location>
        <begin position="27"/>
        <end position="54"/>
    </location>
</feature>
<comment type="subcellular location">
    <subcellularLocation>
        <location evidence="1">Cell membrane</location>
        <topology evidence="1">Multi-pass membrane protein</topology>
    </subcellularLocation>
</comment>
<evidence type="ECO:0000256" key="8">
    <source>
        <dbReference type="ARBA" id="ARBA00022989"/>
    </source>
</evidence>
<evidence type="ECO:0000256" key="3">
    <source>
        <dbReference type="ARBA" id="ARBA00022475"/>
    </source>
</evidence>
<dbReference type="Proteomes" id="UP000035721">
    <property type="component" value="Unassembled WGS sequence"/>
</dbReference>
<accession>A0A077LY32</accession>
<dbReference type="GO" id="GO:0140359">
    <property type="term" value="F:ABC-type transporter activity"/>
    <property type="evidence" value="ECO:0007669"/>
    <property type="project" value="InterPro"/>
</dbReference>
<keyword evidence="3" id="KW-1003">Cell membrane</keyword>
<dbReference type="InterPro" id="IPR003439">
    <property type="entry name" value="ABC_transporter-like_ATP-bd"/>
</dbReference>
<dbReference type="PROSITE" id="PS50893">
    <property type="entry name" value="ABC_TRANSPORTER_2"/>
    <property type="match status" value="1"/>
</dbReference>
<sequence length="593" mass="60994">MTSVQLLPVASGRQVRRYLRGLMAGRWLWLLAALGVTVVDSALALAGPVAIGWITQAIVDHRGTSALGGPVALLVAAAVLGALTGWASTVLLARVVVPAVAHLREETVRTAAELPLDTVESSGTGDLVSRVSGDVEIVTDAATGALGSFLSSGLTILSALVGLATLDWRFALAGLLAVPIQLHTLRWYLRTSGPIYAAGRVADGRRAGALLTGFTALPTLRALRLERRQRSLIESASADSMEYEFAATRAATRFYGRLNAAELVGLGSILLVGFLLVRSGEASIGAATTAALFFAGLFDPINTVLGVFDSIQQAAAGLGRLVGITTLAGAETPTGVSPARPRPPGGPAVAPRREVALTARGIRFGYADGPDVLHDVSLDLAPGRKVAVVGTSGSGKSTLATLLAGVRDPRSGSVTLGGTALTTLDAPQRHVALITQETHVFIGTIADNLRLTRPDASAEAVDKALATVGASAWLATLPDGPETVVGGGGHALTPGQAQQLALARILLLDPPVVVLDEATAEAGSDAARDLDVAAARVTRNRSSVVIAHRLAQTADADLVLVMEEGRIIEGGTHDELIAAGGAYARLWDAWSDG</sequence>
<dbReference type="InterPro" id="IPR039421">
    <property type="entry name" value="Type_1_exporter"/>
</dbReference>
<evidence type="ECO:0000256" key="9">
    <source>
        <dbReference type="ARBA" id="ARBA00023136"/>
    </source>
</evidence>
<dbReference type="GO" id="GO:0005886">
    <property type="term" value="C:plasma membrane"/>
    <property type="evidence" value="ECO:0007669"/>
    <property type="project" value="UniProtKB-SubCell"/>
</dbReference>
<dbReference type="CDD" id="cd07346">
    <property type="entry name" value="ABC_6TM_exporters"/>
    <property type="match status" value="1"/>
</dbReference>
<feature type="transmembrane region" description="Helical" evidence="10">
    <location>
        <begin position="258"/>
        <end position="277"/>
    </location>
</feature>
<dbReference type="GO" id="GO:0016887">
    <property type="term" value="F:ATP hydrolysis activity"/>
    <property type="evidence" value="ECO:0007669"/>
    <property type="project" value="InterPro"/>
</dbReference>
<dbReference type="PANTHER" id="PTHR24221">
    <property type="entry name" value="ATP-BINDING CASSETTE SUB-FAMILY B"/>
    <property type="match status" value="1"/>
</dbReference>